<reference evidence="2" key="1">
    <citation type="journal article" date="2020" name="BMC Evol. Biol.">
        <title>Potential causes and consequences of rapid mitochondrial genome evolution in thermoacidophilic Galdieria (Rhodophyta).</title>
        <authorList>
            <person name="Cho C.H."/>
            <person name="Park S.I."/>
            <person name="Ciniglia C."/>
            <person name="Yang E.C."/>
            <person name="Graf L."/>
            <person name="Bhattacharya D."/>
            <person name="Yoon H.S."/>
        </authorList>
    </citation>
    <scope>NUCLEOTIDE SEQUENCE</scope>
    <source>
        <strain evidence="2">108.79 E11</strain>
    </source>
</reference>
<evidence type="ECO:0000313" key="2">
    <source>
        <dbReference type="EMBL" id="QNR39769.1"/>
    </source>
</evidence>
<dbReference type="EMBL" id="MT270115">
    <property type="protein sequence ID" value="QNR39769.1"/>
    <property type="molecule type" value="Genomic_DNA"/>
</dbReference>
<geneLocation type="mitochondrion" evidence="2"/>
<feature type="coiled-coil region" evidence="1">
    <location>
        <begin position="92"/>
        <end position="138"/>
    </location>
</feature>
<proteinExistence type="predicted"/>
<name>A0A7H0WB40_GALSU</name>
<protein>
    <submittedName>
        <fullName evidence="2">ATP synthase F1F0 subunit B</fullName>
    </submittedName>
</protein>
<gene>
    <name evidence="2" type="primary">atp4</name>
    <name evidence="2" type="ORF">GASU_SAG108.79_003</name>
</gene>
<keyword evidence="2" id="KW-0496">Mitochondrion</keyword>
<keyword evidence="1" id="KW-0175">Coiled coil</keyword>
<organism evidence="2">
    <name type="scientific">Galdieria sulphuraria</name>
    <name type="common">Red alga</name>
    <dbReference type="NCBI Taxonomy" id="130081"/>
    <lineage>
        <taxon>Eukaryota</taxon>
        <taxon>Rhodophyta</taxon>
        <taxon>Bangiophyceae</taxon>
        <taxon>Galdieriales</taxon>
        <taxon>Galdieriaceae</taxon>
        <taxon>Galdieria</taxon>
    </lineage>
</organism>
<sequence>MKEIGRAWKEESRKGIIWLGIAVGVLSWDEEWVMMLSYVLVMVIIIQGYGKRIGEYIDEECRKEIEEEWRRWERIKQSREEEGVEEELKLWKEENKERIERMNKRMEEYLRRRIQERMRKYLEQIEKVDRSIELEEERVGEWKMSEEEIEEGIEEKLRV</sequence>
<dbReference type="AlphaFoldDB" id="A0A7H0WB40"/>
<evidence type="ECO:0000256" key="1">
    <source>
        <dbReference type="SAM" id="Coils"/>
    </source>
</evidence>
<accession>A0A7H0WB40</accession>